<dbReference type="STRING" id="34506.A0A090LQB5"/>
<accession>A0A090LQB5</accession>
<dbReference type="WBParaSite" id="SRAE_2000500900.1">
    <property type="protein sequence ID" value="SRAE_2000500900.1"/>
    <property type="gene ID" value="WBGene00265260"/>
</dbReference>
<dbReference type="GeneID" id="36382753"/>
<dbReference type="Proteomes" id="UP000035682">
    <property type="component" value="Unplaced"/>
</dbReference>
<keyword evidence="1" id="KW-0963">Cytoplasm</keyword>
<evidence type="ECO:0000313" key="6">
    <source>
        <dbReference type="WormBase" id="SRAE_2000500900"/>
    </source>
</evidence>
<reference evidence="5" key="2">
    <citation type="submission" date="2020-12" db="UniProtKB">
        <authorList>
            <consortium name="WormBaseParasite"/>
        </authorList>
    </citation>
    <scope>IDENTIFICATION</scope>
</reference>
<dbReference type="Pfam" id="PF00635">
    <property type="entry name" value="Motile_Sperm"/>
    <property type="match status" value="1"/>
</dbReference>
<evidence type="ECO:0000313" key="4">
    <source>
        <dbReference type="Proteomes" id="UP000035682"/>
    </source>
</evidence>
<dbReference type="OMA" id="AIYHIKC"/>
<dbReference type="InterPro" id="IPR013783">
    <property type="entry name" value="Ig-like_fold"/>
</dbReference>
<reference evidence="3 4" key="1">
    <citation type="submission" date="2014-09" db="EMBL/GenBank/DDBJ databases">
        <authorList>
            <person name="Martin A.A."/>
        </authorList>
    </citation>
    <scope>NUCLEOTIDE SEQUENCE</scope>
    <source>
        <strain evidence="4">ED321</strain>
        <strain evidence="3">ED321 Heterogonic</strain>
    </source>
</reference>
<dbReference type="PANTHER" id="PTHR21513:SF19">
    <property type="entry name" value="MAJOR SPERM PROTEIN"/>
    <property type="match status" value="1"/>
</dbReference>
<dbReference type="InterPro" id="IPR000535">
    <property type="entry name" value="MSP_dom"/>
</dbReference>
<dbReference type="OrthoDB" id="5855827at2759"/>
<dbReference type="PROSITE" id="PS50202">
    <property type="entry name" value="MSP"/>
    <property type="match status" value="1"/>
</dbReference>
<dbReference type="EMBL" id="LN609529">
    <property type="protein sequence ID" value="CEF70376.1"/>
    <property type="molecule type" value="Genomic_DNA"/>
</dbReference>
<feature type="domain" description="MSP" evidence="2">
    <location>
        <begin position="21"/>
        <end position="149"/>
    </location>
</feature>
<keyword evidence="4" id="KW-1185">Reference proteome</keyword>
<dbReference type="RefSeq" id="XP_024509573.1">
    <property type="nucleotide sequence ID" value="XM_024643965.1"/>
</dbReference>
<evidence type="ECO:0000313" key="5">
    <source>
        <dbReference type="WBParaSite" id="SRAE_2000500900.1"/>
    </source>
</evidence>
<dbReference type="CTD" id="36382753"/>
<dbReference type="WormBase" id="SRAE_2000500900">
    <property type="protein sequence ID" value="SRP09176"/>
    <property type="gene ID" value="WBGene00265260"/>
</dbReference>
<comment type="function">
    <text evidence="1">Central component in molecular interactions underlying sperm crawling. Forms an extensive filament system that extends from sperm villipoda, along the leading edge of the pseudopod.</text>
</comment>
<evidence type="ECO:0000259" key="2">
    <source>
        <dbReference type="PROSITE" id="PS50202"/>
    </source>
</evidence>
<dbReference type="Gene3D" id="2.60.40.10">
    <property type="entry name" value="Immunoglobulins"/>
    <property type="match status" value="1"/>
</dbReference>
<dbReference type="AlphaFoldDB" id="A0A090LQB5"/>
<dbReference type="InterPro" id="IPR008962">
    <property type="entry name" value="PapD-like_sf"/>
</dbReference>
<organism evidence="3">
    <name type="scientific">Strongyloides ratti</name>
    <name type="common">Parasitic roundworm</name>
    <dbReference type="NCBI Taxonomy" id="34506"/>
    <lineage>
        <taxon>Eukaryota</taxon>
        <taxon>Metazoa</taxon>
        <taxon>Ecdysozoa</taxon>
        <taxon>Nematoda</taxon>
        <taxon>Chromadorea</taxon>
        <taxon>Rhabditida</taxon>
        <taxon>Tylenchina</taxon>
        <taxon>Panagrolaimomorpha</taxon>
        <taxon>Strongyloidoidea</taxon>
        <taxon>Strongyloididae</taxon>
        <taxon>Strongyloides</taxon>
    </lineage>
</organism>
<evidence type="ECO:0000256" key="1">
    <source>
        <dbReference type="RuleBase" id="RU003425"/>
    </source>
</evidence>
<gene>
    <name evidence="3 5 6" type="ORF">SRAE_2000500900</name>
</gene>
<sequence length="166" mass="19719">MSVKLRNVGDFINKVGESDFQIKIEPERRLVFELSETTPIYKCIQVMIENTTEYYQTFKVKCTSMEIFKVRPPIGYIEPKKNATISVVFSIKNDKTVPECFKHYFAFYHSKLLELKPRKDPEFTKELKEYWSKLKKFDGVRRMWCIFLKSDGTEYTPLSDNNNNNK</sequence>
<dbReference type="SUPFAM" id="SSF49354">
    <property type="entry name" value="PapD-like"/>
    <property type="match status" value="1"/>
</dbReference>
<protein>
    <recommendedName>
        <fullName evidence="1">Major sperm protein</fullName>
    </recommendedName>
</protein>
<proteinExistence type="predicted"/>
<dbReference type="PANTHER" id="PTHR21513">
    <property type="entry name" value="MAJOR SPERM PROTEIN"/>
    <property type="match status" value="1"/>
</dbReference>
<name>A0A090LQB5_STRRB</name>
<keyword evidence="1" id="KW-0206">Cytoskeleton</keyword>
<evidence type="ECO:0000313" key="3">
    <source>
        <dbReference type="EMBL" id="CEF70376.1"/>
    </source>
</evidence>